<dbReference type="RefSeq" id="WP_188410072.1">
    <property type="nucleotide sequence ID" value="NZ_BMCP01000002.1"/>
</dbReference>
<accession>A0A8J2YJK1</accession>
<dbReference type="PANTHER" id="PTHR38041:SF1">
    <property type="entry name" value="CHORISMATE MUTASE"/>
    <property type="match status" value="1"/>
</dbReference>
<dbReference type="GO" id="GO:0004106">
    <property type="term" value="F:chorismate mutase activity"/>
    <property type="evidence" value="ECO:0007669"/>
    <property type="project" value="UniProtKB-EC"/>
</dbReference>
<evidence type="ECO:0000313" key="4">
    <source>
        <dbReference type="EMBL" id="GGE47086.1"/>
    </source>
</evidence>
<gene>
    <name evidence="4" type="ORF">GCM10007276_25320</name>
</gene>
<evidence type="ECO:0000256" key="1">
    <source>
        <dbReference type="ARBA" id="ARBA00012404"/>
    </source>
</evidence>
<evidence type="ECO:0000256" key="2">
    <source>
        <dbReference type="ARBA" id="ARBA00023235"/>
    </source>
</evidence>
<reference evidence="4" key="1">
    <citation type="journal article" date="2014" name="Int. J. Syst. Evol. Microbiol.">
        <title>Complete genome sequence of Corynebacterium casei LMG S-19264T (=DSM 44701T), isolated from a smear-ripened cheese.</title>
        <authorList>
            <consortium name="US DOE Joint Genome Institute (JGI-PGF)"/>
            <person name="Walter F."/>
            <person name="Albersmeier A."/>
            <person name="Kalinowski J."/>
            <person name="Ruckert C."/>
        </authorList>
    </citation>
    <scope>NUCLEOTIDE SEQUENCE</scope>
    <source>
        <strain evidence="4">CCM 7684</strain>
    </source>
</reference>
<dbReference type="EMBL" id="BMCP01000002">
    <property type="protein sequence ID" value="GGE47086.1"/>
    <property type="molecule type" value="Genomic_DNA"/>
</dbReference>
<evidence type="ECO:0000313" key="5">
    <source>
        <dbReference type="Proteomes" id="UP000602745"/>
    </source>
</evidence>
<dbReference type="InterPro" id="IPR002701">
    <property type="entry name" value="CM_II_prokaryot"/>
</dbReference>
<sequence length="100" mass="11470">MTKTLRDPRDCADMGELRAAIDVIDVEIIGMLARRVGYIDRAVELKRDNGLPANIPDRVEDVVEKVRAEASRIGYDPELAEKLYRIMISWSIDREERRLG</sequence>
<comment type="caution">
    <text evidence="4">The sequence shown here is derived from an EMBL/GenBank/DDBJ whole genome shotgun (WGS) entry which is preliminary data.</text>
</comment>
<dbReference type="InterPro" id="IPR051331">
    <property type="entry name" value="Chorismate_mutase-related"/>
</dbReference>
<keyword evidence="5" id="KW-1185">Reference proteome</keyword>
<dbReference type="Pfam" id="PF01817">
    <property type="entry name" value="CM_2"/>
    <property type="match status" value="1"/>
</dbReference>
<feature type="domain" description="Chorismate mutase" evidence="3">
    <location>
        <begin position="8"/>
        <end position="99"/>
    </location>
</feature>
<evidence type="ECO:0000259" key="3">
    <source>
        <dbReference type="PROSITE" id="PS51168"/>
    </source>
</evidence>
<dbReference type="GO" id="GO:0009697">
    <property type="term" value="P:salicylic acid biosynthetic process"/>
    <property type="evidence" value="ECO:0007669"/>
    <property type="project" value="TreeGrafter"/>
</dbReference>
<keyword evidence="2" id="KW-0413">Isomerase</keyword>
<dbReference type="EC" id="5.4.99.5" evidence="1"/>
<dbReference type="SUPFAM" id="SSF48600">
    <property type="entry name" value="Chorismate mutase II"/>
    <property type="match status" value="1"/>
</dbReference>
<organism evidence="4 5">
    <name type="scientific">Agaricicola taiwanensis</name>
    <dbReference type="NCBI Taxonomy" id="591372"/>
    <lineage>
        <taxon>Bacteria</taxon>
        <taxon>Pseudomonadati</taxon>
        <taxon>Pseudomonadota</taxon>
        <taxon>Alphaproteobacteria</taxon>
        <taxon>Rhodobacterales</taxon>
        <taxon>Paracoccaceae</taxon>
        <taxon>Agaricicola</taxon>
    </lineage>
</organism>
<dbReference type="AlphaFoldDB" id="A0A8J2YJK1"/>
<protein>
    <recommendedName>
        <fullName evidence="1">chorismate mutase</fullName>
        <ecNumber evidence="1">5.4.99.5</ecNumber>
    </recommendedName>
</protein>
<dbReference type="PROSITE" id="PS51168">
    <property type="entry name" value="CHORISMATE_MUT_2"/>
    <property type="match status" value="1"/>
</dbReference>
<dbReference type="InterPro" id="IPR036979">
    <property type="entry name" value="CM_dom_sf"/>
</dbReference>
<dbReference type="SMART" id="SM00830">
    <property type="entry name" value="CM_2"/>
    <property type="match status" value="1"/>
</dbReference>
<proteinExistence type="predicted"/>
<dbReference type="PANTHER" id="PTHR38041">
    <property type="entry name" value="CHORISMATE MUTASE"/>
    <property type="match status" value="1"/>
</dbReference>
<reference evidence="4" key="2">
    <citation type="submission" date="2020-09" db="EMBL/GenBank/DDBJ databases">
        <authorList>
            <person name="Sun Q."/>
            <person name="Sedlacek I."/>
        </authorList>
    </citation>
    <scope>NUCLEOTIDE SEQUENCE</scope>
    <source>
        <strain evidence="4">CCM 7684</strain>
    </source>
</reference>
<dbReference type="GO" id="GO:0046417">
    <property type="term" value="P:chorismate metabolic process"/>
    <property type="evidence" value="ECO:0007669"/>
    <property type="project" value="InterPro"/>
</dbReference>
<dbReference type="InterPro" id="IPR036263">
    <property type="entry name" value="Chorismate_II_sf"/>
</dbReference>
<dbReference type="Gene3D" id="1.20.59.10">
    <property type="entry name" value="Chorismate mutase"/>
    <property type="match status" value="1"/>
</dbReference>
<name>A0A8J2YJK1_9RHOB</name>
<dbReference type="Proteomes" id="UP000602745">
    <property type="component" value="Unassembled WGS sequence"/>
</dbReference>